<sequence length="168" mass="18442">MVALEHVKDALAMGGSILTIISNTLSIVKATYKAWRKPSKSGDLAAEDRDLELGILSAEPKGSIGAAFATAINGAIAPILIRMEQYEINADDTKEWLRNNKTRMAELEAAHGTLEVDLSNLIKRVNGVELELRSLRPSAIPSRPGSPGLRHRQPMMMTTEERLRVLEE</sequence>
<keyword evidence="2" id="KW-1133">Transmembrane helix</keyword>
<gene>
    <name evidence="3" type="ORF">CEP52_014428</name>
</gene>
<evidence type="ECO:0000256" key="1">
    <source>
        <dbReference type="SAM" id="MobiDB-lite"/>
    </source>
</evidence>
<evidence type="ECO:0000313" key="4">
    <source>
        <dbReference type="Proteomes" id="UP000287144"/>
    </source>
</evidence>
<comment type="caution">
    <text evidence="3">The sequence shown here is derived from an EMBL/GenBank/DDBJ whole genome shotgun (WGS) entry which is preliminary data.</text>
</comment>
<name>A0A428SMA1_9HYPO</name>
<protein>
    <submittedName>
        <fullName evidence="3">Uncharacterized protein</fullName>
    </submittedName>
</protein>
<evidence type="ECO:0000313" key="3">
    <source>
        <dbReference type="EMBL" id="RSL90876.1"/>
    </source>
</evidence>
<dbReference type="Proteomes" id="UP000287144">
    <property type="component" value="Unassembled WGS sequence"/>
</dbReference>
<keyword evidence="2" id="KW-0472">Membrane</keyword>
<feature type="transmembrane region" description="Helical" evidence="2">
    <location>
        <begin position="12"/>
        <end position="32"/>
    </location>
</feature>
<proteinExistence type="predicted"/>
<keyword evidence="2" id="KW-0812">Transmembrane</keyword>
<dbReference type="EMBL" id="NKCK01000225">
    <property type="protein sequence ID" value="RSL90876.1"/>
    <property type="molecule type" value="Genomic_DNA"/>
</dbReference>
<reference evidence="3 4" key="1">
    <citation type="submission" date="2017-06" db="EMBL/GenBank/DDBJ databases">
        <title>Comparative genomic analysis of Ambrosia Fusariam Clade fungi.</title>
        <authorList>
            <person name="Stajich J.E."/>
            <person name="Carrillo J."/>
            <person name="Kijimoto T."/>
            <person name="Eskalen A."/>
            <person name="O'Donnell K."/>
            <person name="Kasson M."/>
        </authorList>
    </citation>
    <scope>NUCLEOTIDE SEQUENCE [LARGE SCALE GENOMIC DNA]</scope>
    <source>
        <strain evidence="3 4">NRRL62579</strain>
    </source>
</reference>
<accession>A0A428SMA1</accession>
<feature type="region of interest" description="Disordered" evidence="1">
    <location>
        <begin position="137"/>
        <end position="157"/>
    </location>
</feature>
<dbReference type="AlphaFoldDB" id="A0A428SMA1"/>
<evidence type="ECO:0000256" key="2">
    <source>
        <dbReference type="SAM" id="Phobius"/>
    </source>
</evidence>
<organism evidence="3 4">
    <name type="scientific">Fusarium oligoseptatum</name>
    <dbReference type="NCBI Taxonomy" id="2604345"/>
    <lineage>
        <taxon>Eukaryota</taxon>
        <taxon>Fungi</taxon>
        <taxon>Dikarya</taxon>
        <taxon>Ascomycota</taxon>
        <taxon>Pezizomycotina</taxon>
        <taxon>Sordariomycetes</taxon>
        <taxon>Hypocreomycetidae</taxon>
        <taxon>Hypocreales</taxon>
        <taxon>Nectriaceae</taxon>
        <taxon>Fusarium</taxon>
        <taxon>Fusarium solani species complex</taxon>
    </lineage>
</organism>
<keyword evidence="4" id="KW-1185">Reference proteome</keyword>